<accession>A0ABT3N3M6</accession>
<protein>
    <recommendedName>
        <fullName evidence="6">Very short patch repair endonuclease</fullName>
        <ecNumber evidence="6">3.1.-.-</ecNumber>
    </recommendedName>
</protein>
<evidence type="ECO:0000256" key="3">
    <source>
        <dbReference type="ARBA" id="ARBA00022763"/>
    </source>
</evidence>
<keyword evidence="5 6" id="KW-0234">DNA repair</keyword>
<dbReference type="InterPro" id="IPR011335">
    <property type="entry name" value="Restrct_endonuc-II-like"/>
</dbReference>
<dbReference type="SUPFAM" id="SSF52980">
    <property type="entry name" value="Restriction endonuclease-like"/>
    <property type="match status" value="1"/>
</dbReference>
<dbReference type="InterPro" id="IPR004603">
    <property type="entry name" value="DNA_mismatch_endonuc_vsr"/>
</dbReference>
<name>A0ABT3N3M6_9GAMM</name>
<dbReference type="RefSeq" id="WP_262565930.1">
    <property type="nucleotide sequence ID" value="NZ_JAPFCC010000001.1"/>
</dbReference>
<dbReference type="Proteomes" id="UP001209854">
    <property type="component" value="Unassembled WGS sequence"/>
</dbReference>
<keyword evidence="1 6" id="KW-0540">Nuclease</keyword>
<evidence type="ECO:0000256" key="2">
    <source>
        <dbReference type="ARBA" id="ARBA00022759"/>
    </source>
</evidence>
<comment type="similarity">
    <text evidence="6">Belongs to the vsr family.</text>
</comment>
<keyword evidence="4 6" id="KW-0378">Hydrolase</keyword>
<evidence type="ECO:0000313" key="8">
    <source>
        <dbReference type="Proteomes" id="UP001209854"/>
    </source>
</evidence>
<dbReference type="GO" id="GO:0004519">
    <property type="term" value="F:endonuclease activity"/>
    <property type="evidence" value="ECO:0007669"/>
    <property type="project" value="UniProtKB-KW"/>
</dbReference>
<dbReference type="PIRSF" id="PIRSF018267">
    <property type="entry name" value="VSR_endonuc"/>
    <property type="match status" value="1"/>
</dbReference>
<gene>
    <name evidence="7" type="ORF">NX722_27070</name>
</gene>
<comment type="caution">
    <text evidence="7">The sequence shown here is derived from an EMBL/GenBank/DDBJ whole genome shotgun (WGS) entry which is preliminary data.</text>
</comment>
<dbReference type="NCBIfam" id="TIGR00632">
    <property type="entry name" value="vsr"/>
    <property type="match status" value="1"/>
</dbReference>
<dbReference type="EMBL" id="JAPFCC010000001">
    <property type="protein sequence ID" value="MCW7556225.1"/>
    <property type="molecule type" value="Genomic_DNA"/>
</dbReference>
<evidence type="ECO:0000256" key="1">
    <source>
        <dbReference type="ARBA" id="ARBA00022722"/>
    </source>
</evidence>
<sequence length="152" mass="17505">MDTLLPAVRSHVMAAIHSKNTKPELIVRKALHALGFRYRIHCKNLPGSPDLVLSKYKAVIQVNGCFWHGHDCHLFKMPKTRTEYWQQKISSNQARDEKNREALLESGWRLMVVWECAIQGKQRLNREVLVSLMENWVLVGNGFVEIRGDASL</sequence>
<evidence type="ECO:0000313" key="7">
    <source>
        <dbReference type="EMBL" id="MCW7556225.1"/>
    </source>
</evidence>
<reference evidence="7 8" key="1">
    <citation type="submission" date="2022-10" db="EMBL/GenBank/DDBJ databases">
        <title>High-quality genome sequences of two octocoral-associated bacteria, Endozoicomonas euniceicola EF212 and Endozoicomonas gorgoniicola PS125.</title>
        <authorList>
            <person name="Chiou Y.-J."/>
            <person name="Chen Y.-H."/>
        </authorList>
    </citation>
    <scope>NUCLEOTIDE SEQUENCE [LARGE SCALE GENOMIC DNA]</scope>
    <source>
        <strain evidence="7 8">PS125</strain>
    </source>
</reference>
<dbReference type="CDD" id="cd00221">
    <property type="entry name" value="Vsr"/>
    <property type="match status" value="1"/>
</dbReference>
<dbReference type="Gene3D" id="3.40.960.10">
    <property type="entry name" value="VSR Endonuclease"/>
    <property type="match status" value="1"/>
</dbReference>
<keyword evidence="8" id="KW-1185">Reference proteome</keyword>
<evidence type="ECO:0000256" key="6">
    <source>
        <dbReference type="PIRNR" id="PIRNR018267"/>
    </source>
</evidence>
<organism evidence="7 8">
    <name type="scientific">Endozoicomonas gorgoniicola</name>
    <dbReference type="NCBI Taxonomy" id="1234144"/>
    <lineage>
        <taxon>Bacteria</taxon>
        <taxon>Pseudomonadati</taxon>
        <taxon>Pseudomonadota</taxon>
        <taxon>Gammaproteobacteria</taxon>
        <taxon>Oceanospirillales</taxon>
        <taxon>Endozoicomonadaceae</taxon>
        <taxon>Endozoicomonas</taxon>
    </lineage>
</organism>
<keyword evidence="2 6" id="KW-0255">Endonuclease</keyword>
<dbReference type="Pfam" id="PF03852">
    <property type="entry name" value="Vsr"/>
    <property type="match status" value="1"/>
</dbReference>
<proteinExistence type="inferred from homology"/>
<keyword evidence="3 6" id="KW-0227">DNA damage</keyword>
<evidence type="ECO:0000256" key="4">
    <source>
        <dbReference type="ARBA" id="ARBA00022801"/>
    </source>
</evidence>
<evidence type="ECO:0000256" key="5">
    <source>
        <dbReference type="ARBA" id="ARBA00023204"/>
    </source>
</evidence>
<comment type="function">
    <text evidence="6">May nick specific sequences that contain T:G mispairs resulting from m5C-deamination.</text>
</comment>
<dbReference type="EC" id="3.1.-.-" evidence="6"/>